<comment type="caution">
    <text evidence="4">The sequence shown here is derived from an EMBL/GenBank/DDBJ whole genome shotgun (WGS) entry which is preliminary data.</text>
</comment>
<dbReference type="SUPFAM" id="SSF51338">
    <property type="entry name" value="Composite domain of metallo-dependent hydrolases"/>
    <property type="match status" value="2"/>
</dbReference>
<protein>
    <submittedName>
        <fullName evidence="4">Amidohydrolase</fullName>
    </submittedName>
</protein>
<reference evidence="4" key="1">
    <citation type="submission" date="2022-08" db="EMBL/GenBank/DDBJ databases">
        <authorList>
            <person name="Deng Y."/>
            <person name="Han X.-F."/>
            <person name="Zhang Y.-Q."/>
        </authorList>
    </citation>
    <scope>NUCLEOTIDE SEQUENCE</scope>
    <source>
        <strain evidence="4">CPCC 203386</strain>
    </source>
</reference>
<dbReference type="Pfam" id="PF01979">
    <property type="entry name" value="Amidohydro_1"/>
    <property type="match status" value="1"/>
</dbReference>
<evidence type="ECO:0000259" key="3">
    <source>
        <dbReference type="Pfam" id="PF01979"/>
    </source>
</evidence>
<dbReference type="SUPFAM" id="SSF51556">
    <property type="entry name" value="Metallo-dependent hydrolases"/>
    <property type="match status" value="1"/>
</dbReference>
<feature type="domain" description="Amidohydrolase-related" evidence="3">
    <location>
        <begin position="136"/>
        <end position="482"/>
    </location>
</feature>
<dbReference type="InterPro" id="IPR050287">
    <property type="entry name" value="MTA/SAH_deaminase"/>
</dbReference>
<dbReference type="PANTHER" id="PTHR43794">
    <property type="entry name" value="AMINOHYDROLASE SSNA-RELATED"/>
    <property type="match status" value="1"/>
</dbReference>
<feature type="compositionally biased region" description="Low complexity" evidence="2">
    <location>
        <begin position="20"/>
        <end position="32"/>
    </location>
</feature>
<organism evidence="4 5">
    <name type="scientific">Herbiconiux daphne</name>
    <dbReference type="NCBI Taxonomy" id="2970914"/>
    <lineage>
        <taxon>Bacteria</taxon>
        <taxon>Bacillati</taxon>
        <taxon>Actinomycetota</taxon>
        <taxon>Actinomycetes</taxon>
        <taxon>Micrococcales</taxon>
        <taxon>Microbacteriaceae</taxon>
        <taxon>Herbiconiux</taxon>
    </lineage>
</organism>
<dbReference type="Gene3D" id="2.30.40.10">
    <property type="entry name" value="Urease, subunit C, domain 1"/>
    <property type="match status" value="1"/>
</dbReference>
<name>A0ABT2GWE7_9MICO</name>
<dbReference type="RefSeq" id="WP_259536857.1">
    <property type="nucleotide sequence ID" value="NZ_JANLCJ010000001.1"/>
</dbReference>
<dbReference type="Gene3D" id="3.20.20.140">
    <property type="entry name" value="Metal-dependent hydrolases"/>
    <property type="match status" value="1"/>
</dbReference>
<evidence type="ECO:0000256" key="2">
    <source>
        <dbReference type="SAM" id="MobiDB-lite"/>
    </source>
</evidence>
<feature type="compositionally biased region" description="Basic and acidic residues" evidence="2">
    <location>
        <begin position="8"/>
        <end position="19"/>
    </location>
</feature>
<dbReference type="EMBL" id="JANLCJ010000001">
    <property type="protein sequence ID" value="MCS5732289.1"/>
    <property type="molecule type" value="Genomic_DNA"/>
</dbReference>
<gene>
    <name evidence="4" type="ORF">N1032_00835</name>
</gene>
<dbReference type="CDD" id="cd01298">
    <property type="entry name" value="ATZ_TRZ_like"/>
    <property type="match status" value="1"/>
</dbReference>
<sequence>MTGTARTSTDRTGTDRTGTDRTGSARTGTDRTGSARTGTARIDDGAHADSVTIASGSDTVDTVITHATVLARTTRPAPGYPDLPRDDTAARGTATFLADHAIGIRDGGIVWVVPTHEVEVAVLAQAAVIDAHGQVAIPGLMNSHTHSPMTMFRGSAEDVPTNEWFNKHIWPMEVNLTERDVMLGAQLAVGEMLLAGVTNFADHYFSTDAIAEVVAASGARGLLASTFFSSEGPAGVERSAAFAERWNGAAGGRITTAMGPHATYTVDDADLVTTAEHARRLGVRTHIHAAESLGQTESSLAKRGVTPVQVLHDTGILETGAIIAHGAGIVESDLEWLVPYADRVAVASCPKVYMKHAHTTTPVRMLHDAGITVGLGTDGPASHNTLDVLESMRMLSLKQKDALLDATWLTSAHALDIATRQSAATFGLQDSLGSLLPGYRADIVLIDVRKPHLQPMHDLAAALVLSVKSSDVTTVLVDGRVVVENGRLTTIDTDAAAEELTRRIPELTDRSRGSIQEYAP</sequence>
<dbReference type="PANTHER" id="PTHR43794:SF11">
    <property type="entry name" value="AMIDOHYDROLASE-RELATED DOMAIN-CONTAINING PROTEIN"/>
    <property type="match status" value="1"/>
</dbReference>
<dbReference type="InterPro" id="IPR032466">
    <property type="entry name" value="Metal_Hydrolase"/>
</dbReference>
<proteinExistence type="predicted"/>
<feature type="region of interest" description="Disordered" evidence="2">
    <location>
        <begin position="1"/>
        <end position="43"/>
    </location>
</feature>
<evidence type="ECO:0000313" key="5">
    <source>
        <dbReference type="Proteomes" id="UP001165586"/>
    </source>
</evidence>
<keyword evidence="1" id="KW-0378">Hydrolase</keyword>
<evidence type="ECO:0000313" key="4">
    <source>
        <dbReference type="EMBL" id="MCS5732289.1"/>
    </source>
</evidence>
<dbReference type="Proteomes" id="UP001165586">
    <property type="component" value="Unassembled WGS sequence"/>
</dbReference>
<dbReference type="InterPro" id="IPR011059">
    <property type="entry name" value="Metal-dep_hydrolase_composite"/>
</dbReference>
<accession>A0ABT2GWE7</accession>
<keyword evidence="5" id="KW-1185">Reference proteome</keyword>
<dbReference type="InterPro" id="IPR006680">
    <property type="entry name" value="Amidohydro-rel"/>
</dbReference>
<evidence type="ECO:0000256" key="1">
    <source>
        <dbReference type="ARBA" id="ARBA00022801"/>
    </source>
</evidence>